<name>A0AAJ7EBR5_PAPXU</name>
<dbReference type="AlphaFoldDB" id="A0AAJ7EBR5"/>
<feature type="transmembrane region" description="Helical" evidence="1">
    <location>
        <begin position="160"/>
        <end position="183"/>
    </location>
</feature>
<proteinExistence type="predicted"/>
<gene>
    <name evidence="2" type="primary">LOC106120200</name>
</gene>
<dbReference type="RefSeq" id="XP_013170916.1">
    <property type="nucleotide sequence ID" value="XM_013315462.1"/>
</dbReference>
<dbReference type="GeneID" id="106120200"/>
<feature type="transmembrane region" description="Helical" evidence="1">
    <location>
        <begin position="24"/>
        <end position="44"/>
    </location>
</feature>
<sequence>MTILIYDYCQLEERASRHLNAWKAWHLVLYSVAGIFGILNYVFLQETMQLVDNNCMLKPRELAFRMVELPNDTAEEIAYSKDPSSKHKVDINIVTDGTDSASNDNETNKNKRQVTETVDHPEVVDEENVTMLTGNETHRLMLDTSRTLFARDNDCQFVEYMPIMSTVFAAVWITFFTMCPGGGHSRSGLQRPWRIVAPALIFSLVLVGLTGHSFIQTNSGIQDFCAAFYNVTNTTTCSGANSYLERGVSAPWGLGGRAGAVRAASAGVWASWACGAALLLARCLTARDFVVKRTAVYLARDPQQKITPYLKKTKRRKSSPNSPIVKDNVSIRSEPTATTELVTASIEPGQETAVNTPEVTPVKRPIREDVIEMTHSPQLTK</sequence>
<protein>
    <submittedName>
        <fullName evidence="2">Uncharacterized protein LOC106120200</fullName>
    </submittedName>
</protein>
<accession>A0AAJ7EBR5</accession>
<dbReference type="KEGG" id="pxu:106120200"/>
<keyword evidence="1" id="KW-1133">Transmembrane helix</keyword>
<evidence type="ECO:0000313" key="2">
    <source>
        <dbReference type="RefSeq" id="XP_013170916.1"/>
    </source>
</evidence>
<keyword evidence="1" id="KW-0472">Membrane</keyword>
<feature type="transmembrane region" description="Helical" evidence="1">
    <location>
        <begin position="195"/>
        <end position="215"/>
    </location>
</feature>
<keyword evidence="1" id="KW-0812">Transmembrane</keyword>
<reference evidence="2" key="1">
    <citation type="submission" date="2025-08" db="UniProtKB">
        <authorList>
            <consortium name="RefSeq"/>
        </authorList>
    </citation>
    <scope>IDENTIFICATION</scope>
</reference>
<organism evidence="2">
    <name type="scientific">Papilio xuthus</name>
    <name type="common">Asian swallowtail butterfly</name>
    <dbReference type="NCBI Taxonomy" id="66420"/>
    <lineage>
        <taxon>Eukaryota</taxon>
        <taxon>Metazoa</taxon>
        <taxon>Ecdysozoa</taxon>
        <taxon>Arthropoda</taxon>
        <taxon>Hexapoda</taxon>
        <taxon>Insecta</taxon>
        <taxon>Pterygota</taxon>
        <taxon>Neoptera</taxon>
        <taxon>Endopterygota</taxon>
        <taxon>Lepidoptera</taxon>
        <taxon>Glossata</taxon>
        <taxon>Ditrysia</taxon>
        <taxon>Papilionoidea</taxon>
        <taxon>Papilionidae</taxon>
        <taxon>Papilioninae</taxon>
        <taxon>Papilio</taxon>
    </lineage>
</organism>
<evidence type="ECO:0000256" key="1">
    <source>
        <dbReference type="SAM" id="Phobius"/>
    </source>
</evidence>
<dbReference type="Proteomes" id="UP000694872">
    <property type="component" value="Unplaced"/>
</dbReference>